<dbReference type="KEGG" id="spap:H3Z74_21750"/>
<dbReference type="EMBL" id="CP061038">
    <property type="protein sequence ID" value="QNQ09262.1"/>
    <property type="molecule type" value="Genomic_DNA"/>
</dbReference>
<gene>
    <name evidence="1" type="ORF">H3Z74_21750</name>
</gene>
<sequence>MRIRHQRDFYIPKGAICVRDRASSAVAYIYTSRRKRPAAVVFQGKAQKPAWDYSFLSDADRTKRVGGFFKAIQRIEQGRVANRAERKAWQHPYKPGDVFSTCWGYDQTNREYYECTEVRGKHLIVRQIASGYVETQWLAGKAVPMPGQYVGEATRVLAQQSGFRAPKNGQWASFDKPTIIAGVPTYDAQHVSSYA</sequence>
<dbReference type="AlphaFoldDB" id="A0A7H0LHV9"/>
<dbReference type="RefSeq" id="WP_187761579.1">
    <property type="nucleotide sequence ID" value="NZ_CP061038.1"/>
</dbReference>
<protein>
    <submittedName>
        <fullName evidence="1">Uncharacterized protein</fullName>
    </submittedName>
</protein>
<dbReference type="Proteomes" id="UP000516148">
    <property type="component" value="Chromosome"/>
</dbReference>
<evidence type="ECO:0000313" key="2">
    <source>
        <dbReference type="Proteomes" id="UP000516148"/>
    </source>
</evidence>
<name>A0A7H0LHV9_9SPHN</name>
<organism evidence="1 2">
    <name type="scientific">Sphingomonas alpina</name>
    <dbReference type="NCBI Taxonomy" id="653931"/>
    <lineage>
        <taxon>Bacteria</taxon>
        <taxon>Pseudomonadati</taxon>
        <taxon>Pseudomonadota</taxon>
        <taxon>Alphaproteobacteria</taxon>
        <taxon>Sphingomonadales</taxon>
        <taxon>Sphingomonadaceae</taxon>
        <taxon>Sphingomonas</taxon>
    </lineage>
</organism>
<evidence type="ECO:0000313" key="1">
    <source>
        <dbReference type="EMBL" id="QNQ09262.1"/>
    </source>
</evidence>
<reference evidence="1 2" key="1">
    <citation type="submission" date="2020-09" db="EMBL/GenBank/DDBJ databases">
        <title>Sphingomonas sp., a new species isolated from pork steak.</title>
        <authorList>
            <person name="Heidler von Heilborn D."/>
        </authorList>
    </citation>
    <scope>NUCLEOTIDE SEQUENCE [LARGE SCALE GENOMIC DNA]</scope>
    <source>
        <strain evidence="2">S8-3T</strain>
    </source>
</reference>
<proteinExistence type="predicted"/>
<accession>A0A7H0LHV9</accession>
<keyword evidence="2" id="KW-1185">Reference proteome</keyword>